<dbReference type="OrthoDB" id="9787293at2"/>
<protein>
    <submittedName>
        <fullName evidence="3">Colanic acid biosynthesis glycosyltransferase WcaI</fullName>
    </submittedName>
</protein>
<accession>A0A5C4XPF9</accession>
<dbReference type="Pfam" id="PF13692">
    <property type="entry name" value="Glyco_trans_1_4"/>
    <property type="match status" value="1"/>
</dbReference>
<feature type="domain" description="Glycosyltransferase subfamily 4-like N-terminal" evidence="2">
    <location>
        <begin position="38"/>
        <end position="225"/>
    </location>
</feature>
<dbReference type="PANTHER" id="PTHR45947:SF3">
    <property type="entry name" value="SULFOQUINOVOSYL TRANSFERASE SQD2"/>
    <property type="match status" value="1"/>
</dbReference>
<evidence type="ECO:0000256" key="1">
    <source>
        <dbReference type="SAM" id="Phobius"/>
    </source>
</evidence>
<dbReference type="InterPro" id="IPR028098">
    <property type="entry name" value="Glyco_trans_4-like_N"/>
</dbReference>
<dbReference type="GO" id="GO:0016758">
    <property type="term" value="F:hexosyltransferase activity"/>
    <property type="evidence" value="ECO:0007669"/>
    <property type="project" value="TreeGrafter"/>
</dbReference>
<dbReference type="PANTHER" id="PTHR45947">
    <property type="entry name" value="SULFOQUINOVOSYL TRANSFERASE SQD2"/>
    <property type="match status" value="1"/>
</dbReference>
<dbReference type="InterPro" id="IPR050194">
    <property type="entry name" value="Glycosyltransferase_grp1"/>
</dbReference>
<dbReference type="SUPFAM" id="SSF53756">
    <property type="entry name" value="UDP-Glycosyltransferase/glycogen phosphorylase"/>
    <property type="match status" value="1"/>
</dbReference>
<name>A0A5C4XPF9_9HYPH</name>
<proteinExistence type="predicted"/>
<evidence type="ECO:0000259" key="2">
    <source>
        <dbReference type="Pfam" id="PF13579"/>
    </source>
</evidence>
<organism evidence="3 4">
    <name type="scientific">Aliirhizobium smilacinae</name>
    <dbReference type="NCBI Taxonomy" id="1395944"/>
    <lineage>
        <taxon>Bacteria</taxon>
        <taxon>Pseudomonadati</taxon>
        <taxon>Pseudomonadota</taxon>
        <taxon>Alphaproteobacteria</taxon>
        <taxon>Hyphomicrobiales</taxon>
        <taxon>Rhizobiaceae</taxon>
        <taxon>Aliirhizobium</taxon>
    </lineage>
</organism>
<evidence type="ECO:0000313" key="4">
    <source>
        <dbReference type="Proteomes" id="UP000311605"/>
    </source>
</evidence>
<dbReference type="RefSeq" id="WP_139672821.1">
    <property type="nucleotide sequence ID" value="NZ_VDMN01000001.1"/>
</dbReference>
<keyword evidence="3" id="KW-0808">Transferase</keyword>
<sequence>MESIATEGAELDIGTVASRTEPKTVIVYGMNHAPELAGVGRYTGDIVDYLSHVGMEVVVVTTPPHYPGWAVQNGFRNRYSTETNGNVRVIRTPLLLRRQMRGIWRLLAPLTFAISSTPVIMWQIIRRRPDAVFCVEPTLFAAPMAQFAAWISGSKTILHVQDLEIDAAFAVGHLGRQRWIKSFAYFMEKRVLRRFDRIITISLRMAANLEAKGVDQQKVDIIRNWVDLSHIYPLDGDNSYRASLNFSAQDFVVLYSGNIGAKQGLDVLLDAAALLEEEGNIRFVVAGEGPVKAQLQETYKGLTNVTFLPLQPYEQLNEFLNFADVHALPQDRNAADLVLPSKLGGMLASGKPVIATADTETELADFLGDGAILTEPGNPKALADAIRQTRDGKLAVNGERVSELGRQLSRTSNLSKLARIVEFR</sequence>
<keyword evidence="1" id="KW-1133">Transmembrane helix</keyword>
<dbReference type="CDD" id="cd03794">
    <property type="entry name" value="GT4_WbuB-like"/>
    <property type="match status" value="1"/>
</dbReference>
<dbReference type="EMBL" id="VDMN01000001">
    <property type="protein sequence ID" value="TNM65322.1"/>
    <property type="molecule type" value="Genomic_DNA"/>
</dbReference>
<dbReference type="Gene3D" id="3.40.50.2000">
    <property type="entry name" value="Glycogen Phosphorylase B"/>
    <property type="match status" value="2"/>
</dbReference>
<keyword evidence="1" id="KW-0812">Transmembrane</keyword>
<keyword evidence="4" id="KW-1185">Reference proteome</keyword>
<dbReference type="NCBIfam" id="NF007640">
    <property type="entry name" value="PRK10307.1"/>
    <property type="match status" value="1"/>
</dbReference>
<feature type="transmembrane region" description="Helical" evidence="1">
    <location>
        <begin position="106"/>
        <end position="125"/>
    </location>
</feature>
<dbReference type="AlphaFoldDB" id="A0A5C4XPF9"/>
<keyword evidence="1" id="KW-0472">Membrane</keyword>
<comment type="caution">
    <text evidence="3">The sequence shown here is derived from an EMBL/GenBank/DDBJ whole genome shotgun (WGS) entry which is preliminary data.</text>
</comment>
<evidence type="ECO:0000313" key="3">
    <source>
        <dbReference type="EMBL" id="TNM65322.1"/>
    </source>
</evidence>
<dbReference type="Proteomes" id="UP000311605">
    <property type="component" value="Unassembled WGS sequence"/>
</dbReference>
<reference evidence="3 4" key="1">
    <citation type="submission" date="2019-06" db="EMBL/GenBank/DDBJ databases">
        <title>The draft genome of Rhizobium smilacinae PTYR-5.</title>
        <authorList>
            <person name="Liu L."/>
            <person name="Li L."/>
            <person name="Zhang X."/>
        </authorList>
    </citation>
    <scope>NUCLEOTIDE SEQUENCE [LARGE SCALE GENOMIC DNA]</scope>
    <source>
        <strain evidence="3 4">PTYR-5</strain>
    </source>
</reference>
<gene>
    <name evidence="3" type="primary">wcaI</name>
    <name evidence="3" type="ORF">FHP24_03330</name>
</gene>
<dbReference type="Pfam" id="PF13579">
    <property type="entry name" value="Glyco_trans_4_4"/>
    <property type="match status" value="1"/>
</dbReference>